<dbReference type="PROSITE" id="PS50943">
    <property type="entry name" value="HTH_CROC1"/>
    <property type="match status" value="1"/>
</dbReference>
<dbReference type="InterPro" id="IPR001387">
    <property type="entry name" value="Cro/C1-type_HTH"/>
</dbReference>
<feature type="domain" description="HTH cro/C1-type" evidence="2">
    <location>
        <begin position="12"/>
        <end position="66"/>
    </location>
</feature>
<dbReference type="EMBL" id="CP159989">
    <property type="protein sequence ID" value="XCP83021.1"/>
    <property type="molecule type" value="Genomic_DNA"/>
</dbReference>
<accession>A0AAU8N6J7</accession>
<dbReference type="SUPFAM" id="SSF47413">
    <property type="entry name" value="lambda repressor-like DNA-binding domains"/>
    <property type="match status" value="1"/>
</dbReference>
<dbReference type="Pfam" id="PF01381">
    <property type="entry name" value="HTH_3"/>
    <property type="match status" value="1"/>
</dbReference>
<dbReference type="InterPro" id="IPR010982">
    <property type="entry name" value="Lambda_DNA-bd_dom_sf"/>
</dbReference>
<evidence type="ECO:0000256" key="1">
    <source>
        <dbReference type="ARBA" id="ARBA00007227"/>
    </source>
</evidence>
<dbReference type="CDD" id="cd00093">
    <property type="entry name" value="HTH_XRE"/>
    <property type="match status" value="1"/>
</dbReference>
<evidence type="ECO:0000313" key="3">
    <source>
        <dbReference type="EMBL" id="XCP83021.1"/>
    </source>
</evidence>
<dbReference type="SMART" id="SM00530">
    <property type="entry name" value="HTH_XRE"/>
    <property type="match status" value="1"/>
</dbReference>
<dbReference type="RefSeq" id="WP_366181236.1">
    <property type="nucleotide sequence ID" value="NZ_CP159989.1"/>
</dbReference>
<gene>
    <name evidence="3" type="ORF">ABXS69_03815</name>
</gene>
<sequence length="383" mass="41685">MIGQDELIGARIKALCELLGLSRVRLAEGVGMTPAQISKIESGSQRFTLEVAGRLAQQYCLPLGFFTQRDPLAETAVPTFRKKARASASEQKRSVRLAREATRVFAQVSAETGYRPFNFSDDPDLLDDVEQVAIEVRRAAGIGPEEPVANVTRVLERQGIGVINGLDPDGGRAGTVTGVSLPSHHNRRPLVALVSSAPGAIARFTLAHEAAHHIWDNDLASPMTSTRDYREQRAHRFAGALLLPQTVVSRCVTERTTLRGYLPIKADYGLSVGAIIMRARDTGAISAQRARSLQIQLSSLGWRDPAIEPVDVTSERPLLLQQALSRVTDLGGIALGSYTGLPPELVRHWMQLAPEPEDAPTADVIDLAARRRRGRTPVKEHAL</sequence>
<dbReference type="GO" id="GO:0003677">
    <property type="term" value="F:DNA binding"/>
    <property type="evidence" value="ECO:0007669"/>
    <property type="project" value="InterPro"/>
</dbReference>
<dbReference type="PANTHER" id="PTHR43236">
    <property type="entry name" value="ANTITOXIN HIGA1"/>
    <property type="match status" value="1"/>
</dbReference>
<organism evidence="3">
    <name type="scientific">Actinomyces timonensis</name>
    <dbReference type="NCBI Taxonomy" id="1288391"/>
    <lineage>
        <taxon>Bacteria</taxon>
        <taxon>Bacillati</taxon>
        <taxon>Actinomycetota</taxon>
        <taxon>Actinomycetes</taxon>
        <taxon>Actinomycetales</taxon>
        <taxon>Actinomycetaceae</taxon>
        <taxon>Actinomyces</taxon>
    </lineage>
</organism>
<dbReference type="PANTHER" id="PTHR43236:SF1">
    <property type="entry name" value="BLL7220 PROTEIN"/>
    <property type="match status" value="1"/>
</dbReference>
<evidence type="ECO:0000259" key="2">
    <source>
        <dbReference type="PROSITE" id="PS50943"/>
    </source>
</evidence>
<dbReference type="Gene3D" id="1.10.260.40">
    <property type="entry name" value="lambda repressor-like DNA-binding domains"/>
    <property type="match status" value="1"/>
</dbReference>
<dbReference type="InterPro" id="IPR052345">
    <property type="entry name" value="Rad_response_metalloprotease"/>
</dbReference>
<dbReference type="AlphaFoldDB" id="A0AAU8N6J7"/>
<dbReference type="Gene3D" id="1.10.10.2910">
    <property type="match status" value="1"/>
</dbReference>
<proteinExistence type="inferred from homology"/>
<comment type="similarity">
    <text evidence="1">Belongs to the short-chain fatty acyl-CoA assimilation regulator (ScfR) family.</text>
</comment>
<dbReference type="Pfam" id="PF06114">
    <property type="entry name" value="Peptidase_M78"/>
    <property type="match status" value="1"/>
</dbReference>
<reference evidence="3" key="1">
    <citation type="submission" date="2024-05" db="EMBL/GenBank/DDBJ databases">
        <title>Draft genome assemblies of 36 bacteria isolated from hibernating arctic ground squirrels.</title>
        <authorList>
            <person name="McKee H."/>
            <person name="Mullen L."/>
            <person name="Drown D.M."/>
            <person name="Duddleston K.N."/>
        </authorList>
    </citation>
    <scope>NUCLEOTIDE SEQUENCE</scope>
    <source>
        <strain evidence="3">AR004</strain>
    </source>
</reference>
<dbReference type="InterPro" id="IPR010359">
    <property type="entry name" value="IrrE_HExxH"/>
</dbReference>
<name>A0AAU8N6J7_9ACTO</name>
<protein>
    <submittedName>
        <fullName evidence="3">XRE family transcriptional regulator</fullName>
    </submittedName>
</protein>